<dbReference type="InterPro" id="IPR029398">
    <property type="entry name" value="PolB_thumb"/>
</dbReference>
<dbReference type="InterPro" id="IPR018944">
    <property type="entry name" value="DNA_pol_lambd_fingers_domain"/>
</dbReference>
<organism evidence="21 22">
    <name type="scientific">Penicillium cataractarum</name>
    <dbReference type="NCBI Taxonomy" id="2100454"/>
    <lineage>
        <taxon>Eukaryota</taxon>
        <taxon>Fungi</taxon>
        <taxon>Dikarya</taxon>
        <taxon>Ascomycota</taxon>
        <taxon>Pezizomycotina</taxon>
        <taxon>Eurotiomycetes</taxon>
        <taxon>Eurotiomycetidae</taxon>
        <taxon>Eurotiales</taxon>
        <taxon>Aspergillaceae</taxon>
        <taxon>Penicillium</taxon>
    </lineage>
</organism>
<dbReference type="SMART" id="SM00483">
    <property type="entry name" value="POLXc"/>
    <property type="match status" value="1"/>
</dbReference>
<protein>
    <recommendedName>
        <fullName evidence="5">DNA polymerase lambda</fullName>
        <ecNumber evidence="4">2.7.7.7</ecNumber>
    </recommendedName>
</protein>
<dbReference type="GO" id="GO:0046872">
    <property type="term" value="F:metal ion binding"/>
    <property type="evidence" value="ECO:0007669"/>
    <property type="project" value="UniProtKB-KW"/>
</dbReference>
<keyword evidence="8" id="KW-0548">Nucleotidyltransferase</keyword>
<dbReference type="PROSITE" id="PS00522">
    <property type="entry name" value="DNA_POLYMERASE_X"/>
    <property type="match status" value="1"/>
</dbReference>
<feature type="region of interest" description="Disordered" evidence="19">
    <location>
        <begin position="265"/>
        <end position="310"/>
    </location>
</feature>
<dbReference type="Gene3D" id="3.40.50.10190">
    <property type="entry name" value="BRCT domain"/>
    <property type="match status" value="1"/>
</dbReference>
<name>A0A9W9S1R7_9EURO</name>
<keyword evidence="9" id="KW-0235">DNA replication</keyword>
<evidence type="ECO:0000256" key="2">
    <source>
        <dbReference type="ARBA" id="ARBA00004123"/>
    </source>
</evidence>
<feature type="compositionally biased region" description="Acidic residues" evidence="19">
    <location>
        <begin position="335"/>
        <end position="352"/>
    </location>
</feature>
<dbReference type="InterPro" id="IPR037160">
    <property type="entry name" value="DNA_Pol_thumb_sf"/>
</dbReference>
<dbReference type="FunFam" id="1.10.150.110:FF:000005">
    <property type="entry name" value="DNA polymerase POL4"/>
    <property type="match status" value="1"/>
</dbReference>
<keyword evidence="12" id="KW-0239">DNA-directed DNA polymerase</keyword>
<comment type="catalytic activity">
    <reaction evidence="17">
        <text>DNA(n) + a 2'-deoxyribonucleoside 5'-triphosphate = DNA(n+1) + diphosphate</text>
        <dbReference type="Rhea" id="RHEA:22508"/>
        <dbReference type="Rhea" id="RHEA-COMP:17339"/>
        <dbReference type="Rhea" id="RHEA-COMP:17340"/>
        <dbReference type="ChEBI" id="CHEBI:33019"/>
        <dbReference type="ChEBI" id="CHEBI:61560"/>
        <dbReference type="ChEBI" id="CHEBI:173112"/>
        <dbReference type="EC" id="2.7.7.7"/>
    </reaction>
</comment>
<dbReference type="GeneID" id="81438656"/>
<dbReference type="InterPro" id="IPR001357">
    <property type="entry name" value="BRCT_dom"/>
</dbReference>
<dbReference type="PANTHER" id="PTHR11276">
    <property type="entry name" value="DNA POLYMERASE TYPE-X FAMILY MEMBER"/>
    <property type="match status" value="1"/>
</dbReference>
<evidence type="ECO:0000256" key="11">
    <source>
        <dbReference type="ARBA" id="ARBA00022763"/>
    </source>
</evidence>
<keyword evidence="13" id="KW-0238">DNA-binding</keyword>
<dbReference type="PROSITE" id="PS50172">
    <property type="entry name" value="BRCT"/>
    <property type="match status" value="1"/>
</dbReference>
<evidence type="ECO:0000256" key="13">
    <source>
        <dbReference type="ARBA" id="ARBA00023125"/>
    </source>
</evidence>
<evidence type="ECO:0000256" key="17">
    <source>
        <dbReference type="ARBA" id="ARBA00049244"/>
    </source>
</evidence>
<reference evidence="21" key="1">
    <citation type="submission" date="2022-11" db="EMBL/GenBank/DDBJ databases">
        <authorList>
            <person name="Petersen C."/>
        </authorList>
    </citation>
    <scope>NUCLEOTIDE SEQUENCE</scope>
    <source>
        <strain evidence="21">IBT 29864</strain>
    </source>
</reference>
<dbReference type="SUPFAM" id="SSF47802">
    <property type="entry name" value="DNA polymerase beta, N-terminal domain-like"/>
    <property type="match status" value="1"/>
</dbReference>
<keyword evidence="16" id="KW-0539">Nucleus</keyword>
<dbReference type="GO" id="GO:0016829">
    <property type="term" value="F:lyase activity"/>
    <property type="evidence" value="ECO:0007669"/>
    <property type="project" value="UniProtKB-KW"/>
</dbReference>
<feature type="compositionally biased region" description="Polar residues" evidence="19">
    <location>
        <begin position="59"/>
        <end position="70"/>
    </location>
</feature>
<dbReference type="Pfam" id="PF14791">
    <property type="entry name" value="DNA_pol_B_thumb"/>
    <property type="match status" value="1"/>
</dbReference>
<evidence type="ECO:0000256" key="14">
    <source>
        <dbReference type="ARBA" id="ARBA00023204"/>
    </source>
</evidence>
<feature type="compositionally biased region" description="Basic and acidic residues" evidence="19">
    <location>
        <begin position="71"/>
        <end position="83"/>
    </location>
</feature>
<dbReference type="InterPro" id="IPR043519">
    <property type="entry name" value="NT_sf"/>
</dbReference>
<evidence type="ECO:0000256" key="8">
    <source>
        <dbReference type="ARBA" id="ARBA00022695"/>
    </source>
</evidence>
<evidence type="ECO:0000256" key="10">
    <source>
        <dbReference type="ARBA" id="ARBA00022723"/>
    </source>
</evidence>
<feature type="region of interest" description="Disordered" evidence="19">
    <location>
        <begin position="325"/>
        <end position="369"/>
    </location>
</feature>
<dbReference type="GO" id="GO:0003887">
    <property type="term" value="F:DNA-directed DNA polymerase activity"/>
    <property type="evidence" value="ECO:0007669"/>
    <property type="project" value="UniProtKB-KW"/>
</dbReference>
<evidence type="ECO:0000313" key="22">
    <source>
        <dbReference type="Proteomes" id="UP001147782"/>
    </source>
</evidence>
<dbReference type="GO" id="GO:0006260">
    <property type="term" value="P:DNA replication"/>
    <property type="evidence" value="ECO:0007669"/>
    <property type="project" value="UniProtKB-KW"/>
</dbReference>
<evidence type="ECO:0000256" key="1">
    <source>
        <dbReference type="ARBA" id="ARBA00001936"/>
    </source>
</evidence>
<dbReference type="GO" id="GO:0006303">
    <property type="term" value="P:double-strand break repair via nonhomologous end joining"/>
    <property type="evidence" value="ECO:0007669"/>
    <property type="project" value="TreeGrafter"/>
</dbReference>
<dbReference type="PRINTS" id="PR00870">
    <property type="entry name" value="DNAPOLXBETA"/>
</dbReference>
<sequence>MSGMKSKASFFRALEHLDYSDDSQDDEDSLERLLAHAKPTEILNSTAALSNPEPIALTRANTAPSSSYTNKEVREEVSADDAHPRRRLQPLEPNLRTVKRSQTTGTMPSTTSALKKGGPALKKRRTNSIIKLVPEEQRIFKELVFFFFPNNDISPSRRLRIQRAREYGAHWAMDWAENITHVVVDKDLQYSDLIKHLKLDSFPESVALVNESFPSECIRFRSILSPSQVRFRVEGTPTSGHNDAPAPVPTPALVNVPVSVESLPLKASRKEQEQTPEPSQPPIQEAIPGSPAASEVAVRSSVPEDSPEEIRQRDALDDLIAEAKATSHLPLDPIDCSDEESGDSESESDSEADQSRSREEPRGEPVVESWARNFACMQKFDPNAKRENPNNRTIEVLQQMLDYYTRTGDHWRTLAYRKGINALRRQTKKIMSRTEARSIPGIGDRLADKIEEIVVTDHLRRLDHANKTEAENIIQEFLGIYGCGLAQASKWVAQGYRSLDDLRERASLTKNQRIGMERYHDFAQRIPRKEVEAHGAIVRLAVQAVDKDMQVIISGSYRRGAQDSGDIDVLITKPDATLEQIRSLILDTVVPQLFRDGFLQIGLQTSRRNGDGSKWQGASMIPGSAVWRRLDLLFVPGAQFGAAMIYFTGNDIFNRSMRLLARKKGMCLNQRGLFKNVLRNGQVKVNPGQLVEGCDERRIFAVLEVPWRPPEQRIC</sequence>
<dbReference type="SUPFAM" id="SSF52113">
    <property type="entry name" value="BRCT domain"/>
    <property type="match status" value="1"/>
</dbReference>
<keyword evidence="10" id="KW-0479">Metal-binding</keyword>
<keyword evidence="7" id="KW-0808">Transferase</keyword>
<dbReference type="Pfam" id="PF10391">
    <property type="entry name" value="DNA_pol_lambd_f"/>
    <property type="match status" value="1"/>
</dbReference>
<dbReference type="EC" id="2.7.7.7" evidence="4"/>
<evidence type="ECO:0000313" key="21">
    <source>
        <dbReference type="EMBL" id="KAJ5370456.1"/>
    </source>
</evidence>
<feature type="compositionally biased region" description="Basic and acidic residues" evidence="19">
    <location>
        <begin position="353"/>
        <end position="365"/>
    </location>
</feature>
<dbReference type="Gene3D" id="3.30.210.10">
    <property type="entry name" value="DNA polymerase, thumb domain"/>
    <property type="match status" value="1"/>
</dbReference>
<dbReference type="PANTHER" id="PTHR11276:SF28">
    <property type="entry name" value="DNA POLYMERASE LAMBDA"/>
    <property type="match status" value="1"/>
</dbReference>
<evidence type="ECO:0000256" key="16">
    <source>
        <dbReference type="ARBA" id="ARBA00023242"/>
    </source>
</evidence>
<keyword evidence="22" id="KW-1185">Reference proteome</keyword>
<gene>
    <name evidence="21" type="ORF">N7496_006548</name>
</gene>
<dbReference type="SUPFAM" id="SSF81301">
    <property type="entry name" value="Nucleotidyltransferase"/>
    <property type="match status" value="1"/>
</dbReference>
<dbReference type="InterPro" id="IPR002054">
    <property type="entry name" value="DNA-dir_DNA_pol_X"/>
</dbReference>
<evidence type="ECO:0000256" key="18">
    <source>
        <dbReference type="PIRSR" id="PIRSR622312-50"/>
    </source>
</evidence>
<evidence type="ECO:0000256" key="19">
    <source>
        <dbReference type="SAM" id="MobiDB-lite"/>
    </source>
</evidence>
<dbReference type="AlphaFoldDB" id="A0A9W9S1R7"/>
<dbReference type="PRINTS" id="PR00869">
    <property type="entry name" value="DNAPOLX"/>
</dbReference>
<dbReference type="InterPro" id="IPR022312">
    <property type="entry name" value="DNA_pol_X"/>
</dbReference>
<dbReference type="Gene3D" id="1.10.150.20">
    <property type="entry name" value="5' to 3' exonuclease, C-terminal subdomain"/>
    <property type="match status" value="1"/>
</dbReference>
<dbReference type="Gene3D" id="3.30.460.10">
    <property type="entry name" value="Beta Polymerase, domain 2"/>
    <property type="match status" value="1"/>
</dbReference>
<dbReference type="Pfam" id="PF14792">
    <property type="entry name" value="DNA_pol_B_palm"/>
    <property type="match status" value="1"/>
</dbReference>
<dbReference type="Gene3D" id="1.10.150.110">
    <property type="entry name" value="DNA polymerase beta, N-terminal domain-like"/>
    <property type="match status" value="1"/>
</dbReference>
<evidence type="ECO:0000256" key="12">
    <source>
        <dbReference type="ARBA" id="ARBA00022932"/>
    </source>
</evidence>
<evidence type="ECO:0000256" key="6">
    <source>
        <dbReference type="ARBA" id="ARBA00022634"/>
    </source>
</evidence>
<feature type="domain" description="BRCT" evidence="20">
    <location>
        <begin position="135"/>
        <end position="231"/>
    </location>
</feature>
<dbReference type="FunFam" id="1.10.150.20:FF:000010">
    <property type="entry name" value="DNA polymerase lambda"/>
    <property type="match status" value="1"/>
</dbReference>
<evidence type="ECO:0000256" key="4">
    <source>
        <dbReference type="ARBA" id="ARBA00012417"/>
    </source>
</evidence>
<dbReference type="RefSeq" id="XP_056554890.1">
    <property type="nucleotide sequence ID" value="XM_056699477.1"/>
</dbReference>
<evidence type="ECO:0000259" key="20">
    <source>
        <dbReference type="PROSITE" id="PS50172"/>
    </source>
</evidence>
<dbReference type="Proteomes" id="UP001147782">
    <property type="component" value="Unassembled WGS sequence"/>
</dbReference>
<accession>A0A9W9S1R7</accession>
<dbReference type="Pfam" id="PF14716">
    <property type="entry name" value="HHH_8"/>
    <property type="match status" value="1"/>
</dbReference>
<dbReference type="InterPro" id="IPR036420">
    <property type="entry name" value="BRCT_dom_sf"/>
</dbReference>
<keyword evidence="15" id="KW-0456">Lyase</keyword>
<evidence type="ECO:0000256" key="15">
    <source>
        <dbReference type="ARBA" id="ARBA00023239"/>
    </source>
</evidence>
<dbReference type="GO" id="GO:0003677">
    <property type="term" value="F:DNA binding"/>
    <property type="evidence" value="ECO:0007669"/>
    <property type="project" value="UniProtKB-KW"/>
</dbReference>
<dbReference type="InterPro" id="IPR010996">
    <property type="entry name" value="HHH_MUS81"/>
</dbReference>
<comment type="cofactor">
    <cofactor evidence="1">
        <name>Mn(2+)</name>
        <dbReference type="ChEBI" id="CHEBI:29035"/>
    </cofactor>
</comment>
<feature type="compositionally biased region" description="Polar residues" evidence="19">
    <location>
        <begin position="100"/>
        <end position="113"/>
    </location>
</feature>
<dbReference type="OrthoDB" id="205514at2759"/>
<dbReference type="InterPro" id="IPR019843">
    <property type="entry name" value="DNA_pol-X_BS"/>
</dbReference>
<dbReference type="InterPro" id="IPR028207">
    <property type="entry name" value="DNA_pol_B_palm_palm"/>
</dbReference>
<dbReference type="CDD" id="cd00141">
    <property type="entry name" value="NT_POLXc"/>
    <property type="match status" value="1"/>
</dbReference>
<evidence type="ECO:0000256" key="7">
    <source>
        <dbReference type="ARBA" id="ARBA00022679"/>
    </source>
</evidence>
<evidence type="ECO:0000256" key="9">
    <source>
        <dbReference type="ARBA" id="ARBA00022705"/>
    </source>
</evidence>
<comment type="similarity">
    <text evidence="3">Belongs to the DNA polymerase type-X family.</text>
</comment>
<dbReference type="EMBL" id="JAPZBS010000005">
    <property type="protein sequence ID" value="KAJ5370456.1"/>
    <property type="molecule type" value="Genomic_DNA"/>
</dbReference>
<proteinExistence type="inferred from homology"/>
<evidence type="ECO:0000256" key="3">
    <source>
        <dbReference type="ARBA" id="ARBA00008323"/>
    </source>
</evidence>
<dbReference type="GO" id="GO:0005634">
    <property type="term" value="C:nucleus"/>
    <property type="evidence" value="ECO:0007669"/>
    <property type="project" value="UniProtKB-SubCell"/>
</dbReference>
<keyword evidence="6" id="KW-0237">DNA synthesis</keyword>
<feature type="active site" description="Nucleophile; Schiff-base intermediate with DNA; for 5'-dRP lyase activity" evidence="18">
    <location>
        <position position="449"/>
    </location>
</feature>
<reference evidence="21" key="2">
    <citation type="journal article" date="2023" name="IMA Fungus">
        <title>Comparative genomic study of the Penicillium genus elucidates a diverse pangenome and 15 lateral gene transfer events.</title>
        <authorList>
            <person name="Petersen C."/>
            <person name="Sorensen T."/>
            <person name="Nielsen M.R."/>
            <person name="Sondergaard T.E."/>
            <person name="Sorensen J.L."/>
            <person name="Fitzpatrick D.A."/>
            <person name="Frisvad J.C."/>
            <person name="Nielsen K.L."/>
        </authorList>
    </citation>
    <scope>NUCLEOTIDE SEQUENCE</scope>
    <source>
        <strain evidence="21">IBT 29864</strain>
    </source>
</reference>
<feature type="region of interest" description="Disordered" evidence="19">
    <location>
        <begin position="59"/>
        <end position="120"/>
    </location>
</feature>
<evidence type="ECO:0000256" key="5">
    <source>
        <dbReference type="ARBA" id="ARBA00016513"/>
    </source>
</evidence>
<dbReference type="SUPFAM" id="SSF81585">
    <property type="entry name" value="PsbU/PolX domain-like"/>
    <property type="match status" value="1"/>
</dbReference>
<dbReference type="InterPro" id="IPR027421">
    <property type="entry name" value="DNA_pol_lamdba_lyase_dom_sf"/>
</dbReference>
<comment type="subcellular location">
    <subcellularLocation>
        <location evidence="2">Nucleus</location>
    </subcellularLocation>
</comment>
<comment type="caution">
    <text evidence="21">The sequence shown here is derived from an EMBL/GenBank/DDBJ whole genome shotgun (WGS) entry which is preliminary data.</text>
</comment>
<keyword evidence="11" id="KW-0227">DNA damage</keyword>
<keyword evidence="14" id="KW-0234">DNA repair</keyword>
<dbReference type="InterPro" id="IPR002008">
    <property type="entry name" value="DNA_pol_X_beta-like"/>
</dbReference>